<dbReference type="EMBL" id="JASFZW010000011">
    <property type="protein sequence ID" value="KAK2076259.1"/>
    <property type="molecule type" value="Genomic_DNA"/>
</dbReference>
<dbReference type="Proteomes" id="UP001255856">
    <property type="component" value="Unassembled WGS sequence"/>
</dbReference>
<dbReference type="GO" id="GO:0000724">
    <property type="term" value="P:double-strand break repair via homologous recombination"/>
    <property type="evidence" value="ECO:0007669"/>
    <property type="project" value="UniProtKB-ARBA"/>
</dbReference>
<proteinExistence type="inferred from homology"/>
<dbReference type="Gene3D" id="3.30.1120.90">
    <property type="entry name" value="Nucleosome assembly protein"/>
    <property type="match status" value="1"/>
</dbReference>
<sequence>MVGTSSGYLESLPKPVQNRIEYLREVDEKRHALEEEFEAKVKALENEYTALYAPLDQELRQVVKGDKDVPANEGQTADAPAGIPDFWLVALRNMPALDELITDRDAEVLAYLENMDEEEVEDDDESFRIVFHFKENPFFSNKTLSKTYYMGDDEDAVVRRIEADTIDWKSPAKNVTVKVMKKKGKGKGSSAQTKLVETESFFNWFSVPEIPEEGEEIDDEELEGLQAIVEADFDIAVAIREHILEHPVPWFTGEALYEDDSEEEEDDEDDEDDDDEDDEDDDEDSEEDSDDDDEAPAARQSKKPVAKDAKAQPQECNQQ</sequence>
<protein>
    <recommendedName>
        <fullName evidence="7">Nucleosome assembly protein</fullName>
    </recommendedName>
</protein>
<evidence type="ECO:0000256" key="1">
    <source>
        <dbReference type="ARBA" id="ARBA00009947"/>
    </source>
</evidence>
<accession>A0AAD9MG80</accession>
<dbReference type="Pfam" id="PF00956">
    <property type="entry name" value="NAP"/>
    <property type="match status" value="1"/>
</dbReference>
<dbReference type="InterPro" id="IPR037231">
    <property type="entry name" value="NAP-like_sf"/>
</dbReference>
<dbReference type="GO" id="GO:0042393">
    <property type="term" value="F:histone binding"/>
    <property type="evidence" value="ECO:0007669"/>
    <property type="project" value="UniProtKB-ARBA"/>
</dbReference>
<evidence type="ECO:0000256" key="2">
    <source>
        <dbReference type="ARBA" id="ARBA00023186"/>
    </source>
</evidence>
<comment type="similarity">
    <text evidence="1 3">Belongs to the nucleosome assembly protein (NAP) family.</text>
</comment>
<organism evidence="5 6">
    <name type="scientific">Prototheca wickerhamii</name>
    <dbReference type="NCBI Taxonomy" id="3111"/>
    <lineage>
        <taxon>Eukaryota</taxon>
        <taxon>Viridiplantae</taxon>
        <taxon>Chlorophyta</taxon>
        <taxon>core chlorophytes</taxon>
        <taxon>Trebouxiophyceae</taxon>
        <taxon>Chlorellales</taxon>
        <taxon>Chlorellaceae</taxon>
        <taxon>Prototheca</taxon>
    </lineage>
</organism>
<dbReference type="GO" id="GO:0006334">
    <property type="term" value="P:nucleosome assembly"/>
    <property type="evidence" value="ECO:0007669"/>
    <property type="project" value="InterPro"/>
</dbReference>
<gene>
    <name evidence="5" type="ORF">QBZ16_001191</name>
</gene>
<dbReference type="AlphaFoldDB" id="A0AAD9MG80"/>
<feature type="compositionally biased region" description="Acidic residues" evidence="4">
    <location>
        <begin position="258"/>
        <end position="295"/>
    </location>
</feature>
<evidence type="ECO:0008006" key="7">
    <source>
        <dbReference type="Google" id="ProtNLM"/>
    </source>
</evidence>
<feature type="region of interest" description="Disordered" evidence="4">
    <location>
        <begin position="258"/>
        <end position="319"/>
    </location>
</feature>
<comment type="caution">
    <text evidence="5">The sequence shown here is derived from an EMBL/GenBank/DDBJ whole genome shotgun (WGS) entry which is preliminary data.</text>
</comment>
<evidence type="ECO:0000313" key="5">
    <source>
        <dbReference type="EMBL" id="KAK2076259.1"/>
    </source>
</evidence>
<reference evidence="5" key="1">
    <citation type="submission" date="2021-01" db="EMBL/GenBank/DDBJ databases">
        <authorList>
            <person name="Eckstrom K.M.E."/>
        </authorList>
    </citation>
    <scope>NUCLEOTIDE SEQUENCE</scope>
    <source>
        <strain evidence="5">UVCC 0001</strain>
    </source>
</reference>
<keyword evidence="6" id="KW-1185">Reference proteome</keyword>
<evidence type="ECO:0000256" key="3">
    <source>
        <dbReference type="RuleBase" id="RU003876"/>
    </source>
</evidence>
<evidence type="ECO:0000256" key="4">
    <source>
        <dbReference type="SAM" id="MobiDB-lite"/>
    </source>
</evidence>
<evidence type="ECO:0000313" key="6">
    <source>
        <dbReference type="Proteomes" id="UP001255856"/>
    </source>
</evidence>
<dbReference type="PANTHER" id="PTHR11875">
    <property type="entry name" value="TESTIS-SPECIFIC Y-ENCODED PROTEIN"/>
    <property type="match status" value="1"/>
</dbReference>
<dbReference type="Gene3D" id="1.20.5.1500">
    <property type="match status" value="1"/>
</dbReference>
<name>A0AAD9MG80_PROWI</name>
<dbReference type="InterPro" id="IPR002164">
    <property type="entry name" value="NAP_family"/>
</dbReference>
<keyword evidence="2" id="KW-0143">Chaperone</keyword>
<dbReference type="SUPFAM" id="SSF143113">
    <property type="entry name" value="NAP-like"/>
    <property type="match status" value="1"/>
</dbReference>
<dbReference type="GO" id="GO:0005634">
    <property type="term" value="C:nucleus"/>
    <property type="evidence" value="ECO:0007669"/>
    <property type="project" value="InterPro"/>
</dbReference>